<feature type="region of interest" description="Disordered" evidence="1">
    <location>
        <begin position="678"/>
        <end position="703"/>
    </location>
</feature>
<evidence type="ECO:0000313" key="2">
    <source>
        <dbReference type="EMBL" id="BEI94010.1"/>
    </source>
</evidence>
<dbReference type="KEGG" id="ccac:CcaHIS019_0604690"/>
<dbReference type="EMBL" id="AP028217">
    <property type="protein sequence ID" value="BEI94010.1"/>
    <property type="molecule type" value="Genomic_DNA"/>
</dbReference>
<feature type="region of interest" description="Disordered" evidence="1">
    <location>
        <begin position="221"/>
        <end position="259"/>
    </location>
</feature>
<proteinExistence type="predicted"/>
<feature type="compositionally biased region" description="Acidic residues" evidence="1">
    <location>
        <begin position="690"/>
        <end position="701"/>
    </location>
</feature>
<dbReference type="AlphaFoldDB" id="A0AA48L8T3"/>
<keyword evidence="3" id="KW-1185">Reference proteome</keyword>
<name>A0AA48L8T3_9TREE</name>
<reference evidence="2" key="1">
    <citation type="journal article" date="2023" name="BMC Genomics">
        <title>Chromosome-level genome assemblies of Cutaneotrichosporon spp. (Trichosporonales, Basidiomycota) reveal imbalanced evolution between nucleotide sequences and chromosome synteny.</title>
        <authorList>
            <person name="Kobayashi Y."/>
            <person name="Kayamori A."/>
            <person name="Aoki K."/>
            <person name="Shiwa Y."/>
            <person name="Matsutani M."/>
            <person name="Fujita N."/>
            <person name="Sugita T."/>
            <person name="Iwasaki W."/>
            <person name="Tanaka N."/>
            <person name="Takashima M."/>
        </authorList>
    </citation>
    <scope>NUCLEOTIDE SEQUENCE</scope>
    <source>
        <strain evidence="2">HIS019</strain>
    </source>
</reference>
<organism evidence="2 3">
    <name type="scientific">Cutaneotrichosporon cavernicola</name>
    <dbReference type="NCBI Taxonomy" id="279322"/>
    <lineage>
        <taxon>Eukaryota</taxon>
        <taxon>Fungi</taxon>
        <taxon>Dikarya</taxon>
        <taxon>Basidiomycota</taxon>
        <taxon>Agaricomycotina</taxon>
        <taxon>Tremellomycetes</taxon>
        <taxon>Trichosporonales</taxon>
        <taxon>Trichosporonaceae</taxon>
        <taxon>Cutaneotrichosporon</taxon>
    </lineage>
</organism>
<dbReference type="RefSeq" id="XP_060459275.1">
    <property type="nucleotide sequence ID" value="XM_060602930.1"/>
</dbReference>
<dbReference type="Proteomes" id="UP001233271">
    <property type="component" value="Chromosome 6"/>
</dbReference>
<feature type="compositionally biased region" description="Pro residues" evidence="1">
    <location>
        <begin position="679"/>
        <end position="689"/>
    </location>
</feature>
<dbReference type="GeneID" id="85497880"/>
<accession>A0AA48L8T3</accession>
<protein>
    <submittedName>
        <fullName evidence="2">Uncharacterized protein</fullName>
    </submittedName>
</protein>
<gene>
    <name evidence="2" type="ORF">CcaverHIS019_0604690</name>
</gene>
<evidence type="ECO:0000313" key="3">
    <source>
        <dbReference type="Proteomes" id="UP001233271"/>
    </source>
</evidence>
<evidence type="ECO:0000256" key="1">
    <source>
        <dbReference type="SAM" id="MobiDB-lite"/>
    </source>
</evidence>
<sequence length="906" mass="97756">MSTAGTGRLNMGLSTPTAPAGLVVSKAGLEATARGDKVVGVLCLKITLPKDGDGRQQRWELFQGPKPKLRSIPALYPLPASLALASSSRHIATAAALLALPPPGAYPPVTNDPGLKPHVDVSRATDQVFVVVDGTPVPTNEKVRRRSSVGGRARNEWLVVLEFEVPIDEETTNGQTWFKASIPTPKCLDNFIRFEIVPPDPECTSAEIVTMPRVLPLPSSVFDAHDPSTPSKRRFDDGWEDGEVPGAGSSDGSDEDSSWLRGRYQSTDVVALQWGFAPALGTPPGLRIVPHWDPRQPSVGITFEAVIASTDGPFRLEAVLPPGWGWKSLQIRADGLFSWRSADLPGLGALISATTTIPDDSMSTVGPIEGPSDLASLGAADFSFELNSYREDDGPALPATPSLLRIERHGAAVLKVVPRTPTLASTFELEFEHSRNDEEDDSVLLVEGTLVPLPMTLVSPNARVPIPFFRFEDATLPTECDVKCPGAVLAPQPQSDDEEESLSLCSTTEPSVGTFAWTDEGGTPLAPHAAVPVSGVVRANVKRSIWGLQTLSVLLPWPTNAEEVLVGLSVPPETVRVVRASARGTSLPHAVHAREEDGAIFADVRVGRGRGNVELVLEVASDDGVALPVLEGTGKLRVELAGDGWKKPLAYPPATNLERTDEWIFTGDLAAVPYITFAPAPPPVSTPPPAEEDTEETPVDDEDKKGEVVLIVPPSPPQVGVVKLSRTRSALGSLVSWNTLVNLVLLWILGSLASQVARLRAEVAFVADEARDLRLYGVDRASERWREAKREEGWRGEEERWREDAGRVRNWADSVVSEPPAKPADHTSAVHTRAGGSADIEVDLLKLGTERDLKREAELAPRTEHGLGRVVHPSNWGTWLAHQPSIRAVQDTMSWLWNAVRWLFVG</sequence>